<proteinExistence type="predicted"/>
<reference evidence="1 2" key="1">
    <citation type="submission" date="2017-03" db="EMBL/GenBank/DDBJ databases">
        <title>Paenibacillus larvae genome sequencing.</title>
        <authorList>
            <person name="Dingman D.W."/>
        </authorList>
    </citation>
    <scope>NUCLEOTIDE SEQUENCE [LARGE SCALE GENOMIC DNA]</scope>
    <source>
        <strain evidence="1 2">SAG 10367</strain>
    </source>
</reference>
<dbReference type="Proteomes" id="UP000192727">
    <property type="component" value="Chromosome"/>
</dbReference>
<evidence type="ECO:0000313" key="1">
    <source>
        <dbReference type="EMBL" id="ARF67201.1"/>
    </source>
</evidence>
<gene>
    <name evidence="1" type="ORF">B7C51_04315</name>
</gene>
<organism evidence="1 2">
    <name type="scientific">Paenibacillus larvae subsp. pulvifaciens</name>
    <dbReference type="NCBI Taxonomy" id="1477"/>
    <lineage>
        <taxon>Bacteria</taxon>
        <taxon>Bacillati</taxon>
        <taxon>Bacillota</taxon>
        <taxon>Bacilli</taxon>
        <taxon>Bacillales</taxon>
        <taxon>Paenibacillaceae</taxon>
        <taxon>Paenibacillus</taxon>
    </lineage>
</organism>
<dbReference type="AlphaFoldDB" id="A0A1V0UPZ0"/>
<sequence length="132" mass="15467">MKKIMDLKVGELIELGDGAVYKVLDKEMVKQEIKNLDSFWMILDENPEKAYSIYSVEFDDEGNFDYFSVYGEDFYDIDDNSFVIVSKLDDKDPVVQEFMISNRQREVDRIAKEMDEIYDCQSRGSLKLMIKG</sequence>
<dbReference type="EMBL" id="CP020557">
    <property type="protein sequence ID" value="ARF67201.1"/>
    <property type="molecule type" value="Genomic_DNA"/>
</dbReference>
<name>A0A1V0UPZ0_9BACL</name>
<accession>A0A1V0UPZ0</accession>
<evidence type="ECO:0000313" key="2">
    <source>
        <dbReference type="Proteomes" id="UP000192727"/>
    </source>
</evidence>
<protein>
    <submittedName>
        <fullName evidence="1">Uncharacterized protein</fullName>
    </submittedName>
</protein>
<dbReference type="RefSeq" id="WP_083038781.1">
    <property type="nucleotide sequence ID" value="NZ_CP020557.1"/>
</dbReference>